<evidence type="ECO:0000256" key="3">
    <source>
        <dbReference type="ARBA" id="ARBA00022555"/>
    </source>
</evidence>
<keyword evidence="9 14" id="KW-0694">RNA-binding</keyword>
<feature type="binding site" evidence="14">
    <location>
        <position position="587"/>
    </location>
    <ligand>
        <name>Zn(2+)</name>
        <dbReference type="ChEBI" id="CHEBI:29105"/>
    </ligand>
</feature>
<sequence>MMIAFLDKERFFMLKEEVDMKNLTGNQIRQLFLDYFKKHGHMIEPGASLIPHNDPTLLWINAGVAALKKYFDGTVKPECPRIANAQKSIRTNDIENVGKTARHHTFFEMLGNFSIGDYFKKEAIHFAWEFLTSEEYIGFDKDRLYITVYIDDEEAYDIWTNEIGVDPSHILKTADNFWQIGEGPCGPDTEIFYDRGEAYDPEGLGEKLFFEEMENDRYIEVWNNVFSQFDAKEGVARKDYKELPQKNIDTGMGLERLTCLVQNGETNFDTDLFLPLIHACEQYTSMRYEDAENKMAFRVIADHIRTVTFALADGALFANEGRGYVLRRVLRRAVRFGRKLKIEGAFMYKLVPVVYEIMKDFYPYIEEKIDYIEKLVKAEEERFHATLADGEKLLLDVMEKNKDNKLLDGVTAFKLYDTYGFPLELTCEIAEESGYQVDVQGFDEEMKKQRERARNAREDVESMSSQSADLMAFTQDSKFIGYDERTCDAQVIALFKDGKQVDAISDEGDIILDTTVFYAESGGQIGDSGSFMGDALGRIVNTVKAPHKQHLHKVVIEEGCLHVGSKLQLAVDNKKRDIITSNHSCTHLLQSALKKVVGNHIQQAGSFVSDEYLRFDFTHFEKVSVQQLKEIEQLVNRFISEHHPVSKVEMPIEEAKQSGATALFDEKYGDVVRIVTMGDVSKEFCGGCHVNNTQEIGICKIISEESIGSGIRRITAKTGYSAYEEFAAEEKTLRHIADDLKMKSIVNVDTKVEQVLHENAQLKKELAALQSEMFTLKANELIHEVKECNGRHVLIKRMDGADANALKDIASTIKAQKEHVIVFLASVCNDKVVFVAGADKLAVADGIKCGDLVKEAAMLCDGKGGGRADLAQAGGKDVTKVDEAVEFIKNKLS</sequence>
<dbReference type="Gene3D" id="2.40.30.130">
    <property type="match status" value="1"/>
</dbReference>
<evidence type="ECO:0000256" key="1">
    <source>
        <dbReference type="ARBA" id="ARBA00008226"/>
    </source>
</evidence>
<keyword evidence="4 14" id="KW-0436">Ligase</keyword>
<dbReference type="Gene3D" id="3.30.930.10">
    <property type="entry name" value="Bira Bifunctional Protein, Domain 2"/>
    <property type="match status" value="1"/>
</dbReference>
<dbReference type="FunFam" id="3.30.980.10:FF:000004">
    <property type="entry name" value="Alanine--tRNA ligase, cytoplasmic"/>
    <property type="match status" value="1"/>
</dbReference>
<dbReference type="GO" id="GO:0004813">
    <property type="term" value="F:alanine-tRNA ligase activity"/>
    <property type="evidence" value="ECO:0007669"/>
    <property type="project" value="UniProtKB-UniRule"/>
</dbReference>
<keyword evidence="6 14" id="KW-0547">Nucleotide-binding</keyword>
<dbReference type="AlphaFoldDB" id="A0A4R3TPU1"/>
<evidence type="ECO:0000259" key="16">
    <source>
        <dbReference type="PROSITE" id="PS50860"/>
    </source>
</evidence>
<dbReference type="PANTHER" id="PTHR11777">
    <property type="entry name" value="ALANYL-TRNA SYNTHETASE"/>
    <property type="match status" value="1"/>
</dbReference>
<evidence type="ECO:0000256" key="15">
    <source>
        <dbReference type="SAM" id="Coils"/>
    </source>
</evidence>
<dbReference type="Gene3D" id="3.30.980.10">
    <property type="entry name" value="Threonyl-trna Synthetase, Chain A, domain 2"/>
    <property type="match status" value="1"/>
</dbReference>
<dbReference type="FunFam" id="3.30.54.20:FF:000001">
    <property type="entry name" value="Alanine--tRNA ligase"/>
    <property type="match status" value="1"/>
</dbReference>
<comment type="similarity">
    <text evidence="1 14">Belongs to the class-II aminoacyl-tRNA synthetase family.</text>
</comment>
<organism evidence="17 18">
    <name type="scientific">Longicatena caecimuris</name>
    <dbReference type="NCBI Taxonomy" id="1796635"/>
    <lineage>
        <taxon>Bacteria</taxon>
        <taxon>Bacillati</taxon>
        <taxon>Bacillota</taxon>
        <taxon>Erysipelotrichia</taxon>
        <taxon>Erysipelotrichales</taxon>
        <taxon>Erysipelotrichaceae</taxon>
        <taxon>Longicatena</taxon>
    </lineage>
</organism>
<feature type="binding site" evidence="14">
    <location>
        <position position="689"/>
    </location>
    <ligand>
        <name>Zn(2+)</name>
        <dbReference type="ChEBI" id="CHEBI:29105"/>
    </ligand>
</feature>
<dbReference type="PANTHER" id="PTHR11777:SF9">
    <property type="entry name" value="ALANINE--TRNA LIGASE, CYTOPLASMIC"/>
    <property type="match status" value="1"/>
</dbReference>
<dbReference type="SUPFAM" id="SSF50447">
    <property type="entry name" value="Translation proteins"/>
    <property type="match status" value="1"/>
</dbReference>
<dbReference type="InterPro" id="IPR012947">
    <property type="entry name" value="tRNA_SAD"/>
</dbReference>
<evidence type="ECO:0000256" key="6">
    <source>
        <dbReference type="ARBA" id="ARBA00022741"/>
    </source>
</evidence>
<keyword evidence="8 14" id="KW-0067">ATP-binding</keyword>
<feature type="coiled-coil region" evidence="15">
    <location>
        <begin position="439"/>
        <end position="466"/>
    </location>
</feature>
<dbReference type="InterPro" id="IPR009000">
    <property type="entry name" value="Transl_B-barrel_sf"/>
</dbReference>
<evidence type="ECO:0000256" key="9">
    <source>
        <dbReference type="ARBA" id="ARBA00022884"/>
    </source>
</evidence>
<keyword evidence="2 14" id="KW-0963">Cytoplasm</keyword>
<dbReference type="GO" id="GO:0002161">
    <property type="term" value="F:aminoacyl-tRNA deacylase activity"/>
    <property type="evidence" value="ECO:0007669"/>
    <property type="project" value="TreeGrafter"/>
</dbReference>
<comment type="cofactor">
    <cofactor evidence="14">
        <name>Zn(2+)</name>
        <dbReference type="ChEBI" id="CHEBI:29105"/>
    </cofactor>
    <text evidence="14">Binds 1 zinc ion per subunit.</text>
</comment>
<keyword evidence="11 14" id="KW-0030">Aminoacyl-tRNA synthetase</keyword>
<dbReference type="HAMAP" id="MF_00036_B">
    <property type="entry name" value="Ala_tRNA_synth_B"/>
    <property type="match status" value="1"/>
</dbReference>
<gene>
    <name evidence="14" type="primary">alaS</name>
    <name evidence="17" type="ORF">EDD61_101320</name>
</gene>
<dbReference type="CDD" id="cd00673">
    <property type="entry name" value="AlaRS_core"/>
    <property type="match status" value="1"/>
</dbReference>
<dbReference type="SUPFAM" id="SSF55186">
    <property type="entry name" value="ThrRS/AlaRS common domain"/>
    <property type="match status" value="1"/>
</dbReference>
<feature type="coiled-coil region" evidence="15">
    <location>
        <begin position="745"/>
        <end position="779"/>
    </location>
</feature>
<dbReference type="GO" id="GO:0005829">
    <property type="term" value="C:cytosol"/>
    <property type="evidence" value="ECO:0007669"/>
    <property type="project" value="TreeGrafter"/>
</dbReference>
<dbReference type="InterPro" id="IPR045864">
    <property type="entry name" value="aa-tRNA-synth_II/BPL/LPL"/>
</dbReference>
<dbReference type="FunFam" id="3.10.310.40:FF:000001">
    <property type="entry name" value="Alanine--tRNA ligase"/>
    <property type="match status" value="1"/>
</dbReference>
<dbReference type="Proteomes" id="UP000295773">
    <property type="component" value="Unassembled WGS sequence"/>
</dbReference>
<dbReference type="SUPFAM" id="SSF55681">
    <property type="entry name" value="Class II aaRS and biotin synthetases"/>
    <property type="match status" value="1"/>
</dbReference>
<dbReference type="GO" id="GO:0000049">
    <property type="term" value="F:tRNA binding"/>
    <property type="evidence" value="ECO:0007669"/>
    <property type="project" value="UniProtKB-KW"/>
</dbReference>
<dbReference type="EMBL" id="SMBP01000001">
    <property type="protein sequence ID" value="TCU63665.1"/>
    <property type="molecule type" value="Genomic_DNA"/>
</dbReference>
<evidence type="ECO:0000256" key="13">
    <source>
        <dbReference type="ARBA" id="ARBA00048300"/>
    </source>
</evidence>
<keyword evidence="18" id="KW-1185">Reference proteome</keyword>
<evidence type="ECO:0000256" key="5">
    <source>
        <dbReference type="ARBA" id="ARBA00022723"/>
    </source>
</evidence>
<dbReference type="InterPro" id="IPR018164">
    <property type="entry name" value="Ala-tRNA-synth_IIc_N"/>
</dbReference>
<dbReference type="InterPro" id="IPR018162">
    <property type="entry name" value="Ala-tRNA-ligase_IIc_anticod-bd"/>
</dbReference>
<evidence type="ECO:0000256" key="14">
    <source>
        <dbReference type="HAMAP-Rule" id="MF_00036"/>
    </source>
</evidence>
<dbReference type="FunFam" id="3.30.930.10:FF:000046">
    <property type="entry name" value="Alanine--tRNA ligase"/>
    <property type="match status" value="1"/>
</dbReference>
<dbReference type="Pfam" id="PF07973">
    <property type="entry name" value="tRNA_SAD"/>
    <property type="match status" value="1"/>
</dbReference>
<keyword evidence="5 14" id="KW-0479">Metal-binding</keyword>
<name>A0A4R3TPU1_9FIRM</name>
<evidence type="ECO:0000256" key="10">
    <source>
        <dbReference type="ARBA" id="ARBA00022917"/>
    </source>
</evidence>
<dbReference type="InterPro" id="IPR050058">
    <property type="entry name" value="Ala-tRNA_ligase"/>
</dbReference>
<dbReference type="Gene3D" id="6.10.250.550">
    <property type="match status" value="1"/>
</dbReference>
<dbReference type="GO" id="GO:0006419">
    <property type="term" value="P:alanyl-tRNA aminoacylation"/>
    <property type="evidence" value="ECO:0007669"/>
    <property type="project" value="UniProtKB-UniRule"/>
</dbReference>
<dbReference type="InterPro" id="IPR023033">
    <property type="entry name" value="Ala_tRNA_ligase_euk/bac"/>
</dbReference>
<protein>
    <recommendedName>
        <fullName evidence="14">Alanine--tRNA ligase</fullName>
        <ecNumber evidence="14">6.1.1.7</ecNumber>
    </recommendedName>
    <alternativeName>
        <fullName evidence="14">Alanyl-tRNA synthetase</fullName>
        <shortName evidence="14">AlaRS</shortName>
    </alternativeName>
</protein>
<feature type="binding site" evidence="14">
    <location>
        <position position="685"/>
    </location>
    <ligand>
        <name>Zn(2+)</name>
        <dbReference type="ChEBI" id="CHEBI:29105"/>
    </ligand>
</feature>
<dbReference type="SMART" id="SM00863">
    <property type="entry name" value="tRNA_SAD"/>
    <property type="match status" value="1"/>
</dbReference>
<evidence type="ECO:0000256" key="12">
    <source>
        <dbReference type="ARBA" id="ARBA00024779"/>
    </source>
</evidence>
<keyword evidence="3 14" id="KW-0820">tRNA-binding</keyword>
<evidence type="ECO:0000256" key="7">
    <source>
        <dbReference type="ARBA" id="ARBA00022833"/>
    </source>
</evidence>
<keyword evidence="15" id="KW-0175">Coiled coil</keyword>
<dbReference type="Gene3D" id="3.30.54.20">
    <property type="match status" value="1"/>
</dbReference>
<dbReference type="Pfam" id="PF01411">
    <property type="entry name" value="tRNA-synt_2c"/>
    <property type="match status" value="1"/>
</dbReference>
<feature type="binding site" evidence="14">
    <location>
        <position position="583"/>
    </location>
    <ligand>
        <name>Zn(2+)</name>
        <dbReference type="ChEBI" id="CHEBI:29105"/>
    </ligand>
</feature>
<dbReference type="InterPro" id="IPR018165">
    <property type="entry name" value="Ala-tRNA-synth_IIc_core"/>
</dbReference>
<dbReference type="EC" id="6.1.1.7" evidence="14"/>
<comment type="catalytic activity">
    <reaction evidence="13 14">
        <text>tRNA(Ala) + L-alanine + ATP = L-alanyl-tRNA(Ala) + AMP + diphosphate</text>
        <dbReference type="Rhea" id="RHEA:12540"/>
        <dbReference type="Rhea" id="RHEA-COMP:9657"/>
        <dbReference type="Rhea" id="RHEA-COMP:9923"/>
        <dbReference type="ChEBI" id="CHEBI:30616"/>
        <dbReference type="ChEBI" id="CHEBI:33019"/>
        <dbReference type="ChEBI" id="CHEBI:57972"/>
        <dbReference type="ChEBI" id="CHEBI:78442"/>
        <dbReference type="ChEBI" id="CHEBI:78497"/>
        <dbReference type="ChEBI" id="CHEBI:456215"/>
        <dbReference type="EC" id="6.1.1.7"/>
    </reaction>
</comment>
<dbReference type="RefSeq" id="WP_132223470.1">
    <property type="nucleotide sequence ID" value="NZ_JANKBG010000001.1"/>
</dbReference>
<evidence type="ECO:0000313" key="17">
    <source>
        <dbReference type="EMBL" id="TCU63665.1"/>
    </source>
</evidence>
<dbReference type="GO" id="GO:0008270">
    <property type="term" value="F:zinc ion binding"/>
    <property type="evidence" value="ECO:0007669"/>
    <property type="project" value="UniProtKB-UniRule"/>
</dbReference>
<comment type="domain">
    <text evidence="14">Consists of three domains; the N-terminal catalytic domain, the editing domain and the C-terminal C-Ala domain. The editing domain removes incorrectly charged amino acids, while the C-Ala domain, along with tRNA(Ala), serves as a bridge to cooperatively bring together the editing and aminoacylation centers thus stimulating deacylation of misacylated tRNAs.</text>
</comment>
<dbReference type="Pfam" id="PF02272">
    <property type="entry name" value="DHHA1"/>
    <property type="match status" value="1"/>
</dbReference>
<dbReference type="SUPFAM" id="SSF101353">
    <property type="entry name" value="Putative anticodon-binding domain of alanyl-tRNA synthetase (AlaRS)"/>
    <property type="match status" value="1"/>
</dbReference>
<comment type="subcellular location">
    <subcellularLocation>
        <location evidence="14">Cytoplasm</location>
    </subcellularLocation>
</comment>
<dbReference type="GO" id="GO:0016740">
    <property type="term" value="F:transferase activity"/>
    <property type="evidence" value="ECO:0007669"/>
    <property type="project" value="UniProtKB-ARBA"/>
</dbReference>
<dbReference type="InterPro" id="IPR003156">
    <property type="entry name" value="DHHA1_dom"/>
</dbReference>
<dbReference type="GO" id="GO:0005524">
    <property type="term" value="F:ATP binding"/>
    <property type="evidence" value="ECO:0007669"/>
    <property type="project" value="UniProtKB-UniRule"/>
</dbReference>
<dbReference type="InterPro" id="IPR018163">
    <property type="entry name" value="Thr/Ala-tRNA-synth_IIc_edit"/>
</dbReference>
<keyword evidence="7 14" id="KW-0862">Zinc</keyword>
<evidence type="ECO:0000256" key="11">
    <source>
        <dbReference type="ARBA" id="ARBA00023146"/>
    </source>
</evidence>
<reference evidence="17 18" key="1">
    <citation type="submission" date="2019-03" db="EMBL/GenBank/DDBJ databases">
        <title>Genomic Encyclopedia of Type Strains, Phase IV (KMG-IV): sequencing the most valuable type-strain genomes for metagenomic binning, comparative biology and taxonomic classification.</title>
        <authorList>
            <person name="Goeker M."/>
        </authorList>
    </citation>
    <scope>NUCLEOTIDE SEQUENCE [LARGE SCALE GENOMIC DNA]</scope>
    <source>
        <strain evidence="17 18">DSM 29481</strain>
    </source>
</reference>
<dbReference type="PRINTS" id="PR00980">
    <property type="entry name" value="TRNASYNTHALA"/>
</dbReference>
<dbReference type="InterPro" id="IPR002318">
    <property type="entry name" value="Ala-tRNA-lgiase_IIc"/>
</dbReference>
<comment type="caution">
    <text evidence="17">The sequence shown here is derived from an EMBL/GenBank/DDBJ whole genome shotgun (WGS) entry which is preliminary data.</text>
</comment>
<comment type="function">
    <text evidence="12 14">Catalyzes the attachment of alanine to tRNA(Ala) in a two-step reaction: alanine is first activated by ATP to form Ala-AMP and then transferred to the acceptor end of tRNA(Ala). Also edits incorrectly charged Ser-tRNA(Ala) and Gly-tRNA(Ala) via its editing domain.</text>
</comment>
<evidence type="ECO:0000256" key="2">
    <source>
        <dbReference type="ARBA" id="ARBA00022490"/>
    </source>
</evidence>
<keyword evidence="10 14" id="KW-0648">Protein biosynthesis</keyword>
<evidence type="ECO:0000256" key="8">
    <source>
        <dbReference type="ARBA" id="ARBA00022840"/>
    </source>
</evidence>
<accession>A0A4R3TPU1</accession>
<dbReference type="PROSITE" id="PS50860">
    <property type="entry name" value="AA_TRNA_LIGASE_II_ALA"/>
    <property type="match status" value="1"/>
</dbReference>
<dbReference type="GO" id="GO:0140096">
    <property type="term" value="F:catalytic activity, acting on a protein"/>
    <property type="evidence" value="ECO:0007669"/>
    <property type="project" value="UniProtKB-ARBA"/>
</dbReference>
<dbReference type="Gene3D" id="3.10.310.40">
    <property type="match status" value="1"/>
</dbReference>
<feature type="domain" description="Alanyl-transfer RNA synthetases family profile" evidence="16">
    <location>
        <begin position="23"/>
        <end position="728"/>
    </location>
</feature>
<dbReference type="NCBIfam" id="TIGR00344">
    <property type="entry name" value="alaS"/>
    <property type="match status" value="1"/>
</dbReference>
<evidence type="ECO:0000313" key="18">
    <source>
        <dbReference type="Proteomes" id="UP000295773"/>
    </source>
</evidence>
<proteinExistence type="inferred from homology"/>
<evidence type="ECO:0000256" key="4">
    <source>
        <dbReference type="ARBA" id="ARBA00022598"/>
    </source>
</evidence>